<dbReference type="AlphaFoldDB" id="A0AAD5M7A9"/>
<evidence type="ECO:0000256" key="2">
    <source>
        <dbReference type="ARBA" id="ARBA00004286"/>
    </source>
</evidence>
<feature type="domain" description="Core Histone H2A/H2B/H3" evidence="9">
    <location>
        <begin position="46"/>
        <end position="130"/>
    </location>
</feature>
<dbReference type="SUPFAM" id="SSF47113">
    <property type="entry name" value="Histone-fold"/>
    <property type="match status" value="1"/>
</dbReference>
<keyword evidence="6" id="KW-0539">Nucleus</keyword>
<dbReference type="InterPro" id="IPR009072">
    <property type="entry name" value="Histone-fold"/>
</dbReference>
<evidence type="ECO:0000259" key="9">
    <source>
        <dbReference type="Pfam" id="PF00125"/>
    </source>
</evidence>
<dbReference type="PRINTS" id="PR00622">
    <property type="entry name" value="HISTONEH3"/>
</dbReference>
<keyword evidence="11" id="KW-1185">Reference proteome</keyword>
<dbReference type="Pfam" id="PF00125">
    <property type="entry name" value="Histone"/>
    <property type="match status" value="1"/>
</dbReference>
<evidence type="ECO:0000256" key="7">
    <source>
        <dbReference type="ARBA" id="ARBA00023269"/>
    </source>
</evidence>
<gene>
    <name evidence="10" type="ORF">KIN20_010044</name>
</gene>
<reference evidence="10" key="1">
    <citation type="submission" date="2021-06" db="EMBL/GenBank/DDBJ databases">
        <title>Parelaphostrongylus tenuis whole genome reference sequence.</title>
        <authorList>
            <person name="Garwood T.J."/>
            <person name="Larsen P.A."/>
            <person name="Fountain-Jones N.M."/>
            <person name="Garbe J.R."/>
            <person name="Macchietto M.G."/>
            <person name="Kania S.A."/>
            <person name="Gerhold R.W."/>
            <person name="Richards J.E."/>
            <person name="Wolf T.M."/>
        </authorList>
    </citation>
    <scope>NUCLEOTIDE SEQUENCE</scope>
    <source>
        <strain evidence="10">MNPRO001-30</strain>
        <tissue evidence="10">Meninges</tissue>
    </source>
</reference>
<keyword evidence="5" id="KW-0238">DNA-binding</keyword>
<evidence type="ECO:0000256" key="4">
    <source>
        <dbReference type="ARBA" id="ARBA00022454"/>
    </source>
</evidence>
<evidence type="ECO:0000256" key="5">
    <source>
        <dbReference type="ARBA" id="ARBA00023125"/>
    </source>
</evidence>
<dbReference type="InterPro" id="IPR007125">
    <property type="entry name" value="H2A/H2B/H3"/>
</dbReference>
<evidence type="ECO:0000313" key="11">
    <source>
        <dbReference type="Proteomes" id="UP001196413"/>
    </source>
</evidence>
<protein>
    <recommendedName>
        <fullName evidence="9">Core Histone H2A/H2B/H3 domain-containing protein</fullName>
    </recommendedName>
</protein>
<dbReference type="GO" id="GO:0030527">
    <property type="term" value="F:structural constituent of chromatin"/>
    <property type="evidence" value="ECO:0007669"/>
    <property type="project" value="InterPro"/>
</dbReference>
<evidence type="ECO:0000256" key="8">
    <source>
        <dbReference type="SAM" id="MobiDB-lite"/>
    </source>
</evidence>
<accession>A0AAD5M7A9</accession>
<organism evidence="10 11">
    <name type="scientific">Parelaphostrongylus tenuis</name>
    <name type="common">Meningeal worm</name>
    <dbReference type="NCBI Taxonomy" id="148309"/>
    <lineage>
        <taxon>Eukaryota</taxon>
        <taxon>Metazoa</taxon>
        <taxon>Ecdysozoa</taxon>
        <taxon>Nematoda</taxon>
        <taxon>Chromadorea</taxon>
        <taxon>Rhabditida</taxon>
        <taxon>Rhabditina</taxon>
        <taxon>Rhabditomorpha</taxon>
        <taxon>Strongyloidea</taxon>
        <taxon>Metastrongylidae</taxon>
        <taxon>Parelaphostrongylus</taxon>
    </lineage>
</organism>
<dbReference type="EMBL" id="JAHQIW010001707">
    <property type="protein sequence ID" value="KAJ1353417.1"/>
    <property type="molecule type" value="Genomic_DNA"/>
</dbReference>
<dbReference type="FunFam" id="1.10.20.10:FF:000085">
    <property type="entry name" value="Histone H3.2"/>
    <property type="match status" value="1"/>
</dbReference>
<sequence>MSRIMQIARKPTGEEAPCKRLATKVSRKSAPATGGVKKPRRYRPVSVTLRDTRPYQKPTELLIRKLPFQRRGARDCTKFQDRSTLPVFGCNGFVGTSEACLVVVFEDTYLCAIHAKRVTIMPKDIQLARRNRGERAEASRHHCLFVFNPTALFRATILEL</sequence>
<evidence type="ECO:0000256" key="3">
    <source>
        <dbReference type="ARBA" id="ARBA00010343"/>
    </source>
</evidence>
<comment type="similarity">
    <text evidence="3">Belongs to the histone H3 family.</text>
</comment>
<dbReference type="GO" id="GO:0046982">
    <property type="term" value="F:protein heterodimerization activity"/>
    <property type="evidence" value="ECO:0007669"/>
    <property type="project" value="InterPro"/>
</dbReference>
<evidence type="ECO:0000313" key="10">
    <source>
        <dbReference type="EMBL" id="KAJ1353417.1"/>
    </source>
</evidence>
<dbReference type="Proteomes" id="UP001196413">
    <property type="component" value="Unassembled WGS sequence"/>
</dbReference>
<keyword evidence="7" id="KW-0544">Nucleosome core</keyword>
<dbReference type="GO" id="GO:0005634">
    <property type="term" value="C:nucleus"/>
    <property type="evidence" value="ECO:0007669"/>
    <property type="project" value="UniProtKB-SubCell"/>
</dbReference>
<keyword evidence="4" id="KW-0158">Chromosome</keyword>
<dbReference type="GO" id="GO:0003677">
    <property type="term" value="F:DNA binding"/>
    <property type="evidence" value="ECO:0007669"/>
    <property type="project" value="UniProtKB-KW"/>
</dbReference>
<dbReference type="Gene3D" id="1.10.20.10">
    <property type="entry name" value="Histone, subunit A"/>
    <property type="match status" value="1"/>
</dbReference>
<comment type="subcellular location">
    <subcellularLocation>
        <location evidence="2">Chromosome</location>
    </subcellularLocation>
    <subcellularLocation>
        <location evidence="1">Nucleus</location>
    </subcellularLocation>
</comment>
<proteinExistence type="inferred from homology"/>
<name>A0AAD5M7A9_PARTN</name>
<evidence type="ECO:0000256" key="6">
    <source>
        <dbReference type="ARBA" id="ARBA00023242"/>
    </source>
</evidence>
<evidence type="ECO:0000256" key="1">
    <source>
        <dbReference type="ARBA" id="ARBA00004123"/>
    </source>
</evidence>
<dbReference type="PANTHER" id="PTHR11426">
    <property type="entry name" value="HISTONE H3"/>
    <property type="match status" value="1"/>
</dbReference>
<dbReference type="GO" id="GO:0000786">
    <property type="term" value="C:nucleosome"/>
    <property type="evidence" value="ECO:0007669"/>
    <property type="project" value="UniProtKB-KW"/>
</dbReference>
<feature type="region of interest" description="Disordered" evidence="8">
    <location>
        <begin position="20"/>
        <end position="42"/>
    </location>
</feature>
<dbReference type="InterPro" id="IPR000164">
    <property type="entry name" value="Histone_H3/CENP-A"/>
</dbReference>
<comment type="caution">
    <text evidence="10">The sequence shown here is derived from an EMBL/GenBank/DDBJ whole genome shotgun (WGS) entry which is preliminary data.</text>
</comment>
<dbReference type="SMART" id="SM00428">
    <property type="entry name" value="H3"/>
    <property type="match status" value="1"/>
</dbReference>